<keyword evidence="1" id="KW-0812">Transmembrane</keyword>
<sequence>MFKKIISGLIDRPLLTSLFVTDLTILLFHRPPFIFSLLMLGALTVMSMYFGQKLALFKE</sequence>
<dbReference type="AlphaFoldDB" id="G4T0T6"/>
<proteinExistence type="predicted"/>
<dbReference type="RefSeq" id="WP_014147172.1">
    <property type="nucleotide sequence ID" value="NC_016112.1"/>
</dbReference>
<name>G4T0T6_META2</name>
<gene>
    <name evidence="2" type="ordered locus">MEALZ_0671</name>
</gene>
<dbReference type="EMBL" id="FO082060">
    <property type="protein sequence ID" value="CCE22366.1"/>
    <property type="molecule type" value="Genomic_DNA"/>
</dbReference>
<organism evidence="2 3">
    <name type="scientific">Methylotuvimicrobium alcaliphilum (strain DSM 19304 / NCIMB 14124 / VKM B-2133 / 20Z)</name>
    <name type="common">Methylomicrobium alcaliphilum</name>
    <dbReference type="NCBI Taxonomy" id="1091494"/>
    <lineage>
        <taxon>Bacteria</taxon>
        <taxon>Pseudomonadati</taxon>
        <taxon>Pseudomonadota</taxon>
        <taxon>Gammaproteobacteria</taxon>
        <taxon>Methylococcales</taxon>
        <taxon>Methylococcaceae</taxon>
        <taxon>Methylotuvimicrobium</taxon>
    </lineage>
</organism>
<keyword evidence="1" id="KW-1133">Transmembrane helix</keyword>
<evidence type="ECO:0000256" key="1">
    <source>
        <dbReference type="SAM" id="Phobius"/>
    </source>
</evidence>
<keyword evidence="1" id="KW-0472">Membrane</keyword>
<evidence type="ECO:0000313" key="2">
    <source>
        <dbReference type="EMBL" id="CCE22366.1"/>
    </source>
</evidence>
<evidence type="ECO:0000313" key="3">
    <source>
        <dbReference type="Proteomes" id="UP000008315"/>
    </source>
</evidence>
<protein>
    <submittedName>
        <fullName evidence="2">Uncharacterized protein</fullName>
    </submittedName>
</protein>
<dbReference type="STRING" id="1091494.MEALZ_0671"/>
<dbReference type="PATRIC" id="fig|271065.3.peg.682"/>
<dbReference type="HOGENOM" id="CLU_2991492_0_0_6"/>
<keyword evidence="3" id="KW-1185">Reference proteome</keyword>
<dbReference type="KEGG" id="mah:MEALZ_0671"/>
<feature type="transmembrane region" description="Helical" evidence="1">
    <location>
        <begin position="34"/>
        <end position="51"/>
    </location>
</feature>
<reference evidence="3" key="1">
    <citation type="journal article" date="2012" name="J. Bacteriol.">
        <title>Genome sequence of the haloalkaliphilic methanotrophic bacterium Methylomicrobium alcaliphilum 20Z.</title>
        <authorList>
            <person name="Vuilleumier S."/>
            <person name="Khmelenina V.N."/>
            <person name="Bringel F."/>
            <person name="Reshetnikov A.S."/>
            <person name="Lajus A."/>
            <person name="Mangenot S."/>
            <person name="Rouy Z."/>
            <person name="Op den Camp H.J."/>
            <person name="Jetten M.S."/>
            <person name="Dispirito A.A."/>
            <person name="Dunfield P."/>
            <person name="Klotz M.G."/>
            <person name="Semrau J.D."/>
            <person name="Stein L.Y."/>
            <person name="Barbe V."/>
            <person name="Medigue C."/>
            <person name="Trotsenko Y.A."/>
            <person name="Kalyuzhnaya M.G."/>
        </authorList>
    </citation>
    <scope>NUCLEOTIDE SEQUENCE [LARGE SCALE GENOMIC DNA]</scope>
    <source>
        <strain evidence="3">DSM 19304 / NCIMB 14124 / VKM B-2133 / 20Z</strain>
    </source>
</reference>
<dbReference type="Proteomes" id="UP000008315">
    <property type="component" value="Chromosome"/>
</dbReference>
<accession>G4T0T6</accession>